<reference evidence="1" key="1">
    <citation type="submission" date="2021-01" db="UniProtKB">
        <authorList>
            <consortium name="EnsemblPlants"/>
        </authorList>
    </citation>
    <scope>IDENTIFICATION</scope>
</reference>
<evidence type="ECO:0000313" key="2">
    <source>
        <dbReference type="Proteomes" id="UP000594263"/>
    </source>
</evidence>
<organism evidence="1 2">
    <name type="scientific">Kalanchoe fedtschenkoi</name>
    <name type="common">Lavender scallops</name>
    <name type="synonym">South American air plant</name>
    <dbReference type="NCBI Taxonomy" id="63787"/>
    <lineage>
        <taxon>Eukaryota</taxon>
        <taxon>Viridiplantae</taxon>
        <taxon>Streptophyta</taxon>
        <taxon>Embryophyta</taxon>
        <taxon>Tracheophyta</taxon>
        <taxon>Spermatophyta</taxon>
        <taxon>Magnoliopsida</taxon>
        <taxon>eudicotyledons</taxon>
        <taxon>Gunneridae</taxon>
        <taxon>Pentapetalae</taxon>
        <taxon>Saxifragales</taxon>
        <taxon>Crassulaceae</taxon>
        <taxon>Kalanchoe</taxon>
    </lineage>
</organism>
<sequence length="77" mass="8664">MRTGVLLVILKIHDTTVTLTSLYPFPFLAHFFYFFRSETKCDVVVVRLPLIAHRTPPFAVSPPGAADSQFAVLIILF</sequence>
<keyword evidence="2" id="KW-1185">Reference proteome</keyword>
<proteinExistence type="predicted"/>
<accession>A0A7N0VCH3</accession>
<dbReference type="AlphaFoldDB" id="A0A7N0VCH3"/>
<dbReference type="EnsemblPlants" id="Kaladp0515s0160.1.v1.1">
    <property type="protein sequence ID" value="Kaladp0515s0160.1.v1.1.CDS.1"/>
    <property type="gene ID" value="Kaladp0515s0160.v1.1"/>
</dbReference>
<protein>
    <submittedName>
        <fullName evidence="1">Uncharacterized protein</fullName>
    </submittedName>
</protein>
<dbReference type="Proteomes" id="UP000594263">
    <property type="component" value="Unplaced"/>
</dbReference>
<name>A0A7N0VCH3_KALFE</name>
<dbReference type="Gramene" id="Kaladp0515s0160.1.v1.1">
    <property type="protein sequence ID" value="Kaladp0515s0160.1.v1.1.CDS.1"/>
    <property type="gene ID" value="Kaladp0515s0160.v1.1"/>
</dbReference>
<evidence type="ECO:0000313" key="1">
    <source>
        <dbReference type="EnsemblPlants" id="Kaladp0515s0160.1.v1.1.CDS.1"/>
    </source>
</evidence>